<dbReference type="AlphaFoldDB" id="A0A220TZF8"/>
<dbReference type="OrthoDB" id="1681234at2"/>
<protein>
    <submittedName>
        <fullName evidence="2">DUF1540 domain-containing protein</fullName>
    </submittedName>
</protein>
<dbReference type="Proteomes" id="UP000198312">
    <property type="component" value="Chromosome"/>
</dbReference>
<evidence type="ECO:0000259" key="1">
    <source>
        <dbReference type="Pfam" id="PF07561"/>
    </source>
</evidence>
<dbReference type="KEGG" id="vil:CFK37_02915"/>
<sequence length="51" mass="5760">MAKDVLCEVNNCTYWGEGNVCNADQIYVVTHKQSKAKTTEETDCKTFEVKS</sequence>
<feature type="domain" description="DUF1540" evidence="1">
    <location>
        <begin position="5"/>
        <end position="47"/>
    </location>
</feature>
<dbReference type="RefSeq" id="WP_089060495.1">
    <property type="nucleotide sequence ID" value="NZ_CP022315.1"/>
</dbReference>
<evidence type="ECO:0000313" key="2">
    <source>
        <dbReference type="EMBL" id="ASK61218.1"/>
    </source>
</evidence>
<dbReference type="EMBL" id="CP022315">
    <property type="protein sequence ID" value="ASK61218.1"/>
    <property type="molecule type" value="Genomic_DNA"/>
</dbReference>
<keyword evidence="3" id="KW-1185">Reference proteome</keyword>
<name>A0A220TZF8_9BACI</name>
<accession>A0A220TZF8</accession>
<gene>
    <name evidence="2" type="ORF">CFK37_02915</name>
</gene>
<proteinExistence type="predicted"/>
<organism evidence="2 3">
    <name type="scientific">Virgibacillus phasianinus</name>
    <dbReference type="NCBI Taxonomy" id="2017483"/>
    <lineage>
        <taxon>Bacteria</taxon>
        <taxon>Bacillati</taxon>
        <taxon>Bacillota</taxon>
        <taxon>Bacilli</taxon>
        <taxon>Bacillales</taxon>
        <taxon>Bacillaceae</taxon>
        <taxon>Virgibacillus</taxon>
    </lineage>
</organism>
<evidence type="ECO:0000313" key="3">
    <source>
        <dbReference type="Proteomes" id="UP000198312"/>
    </source>
</evidence>
<dbReference type="InterPro" id="IPR011437">
    <property type="entry name" value="DUF1540"/>
</dbReference>
<reference evidence="2 3" key="1">
    <citation type="submission" date="2017-07" db="EMBL/GenBank/DDBJ databases">
        <title>Virgibacillus sp. LM2416.</title>
        <authorList>
            <person name="Tak E.J."/>
            <person name="Bae J.-W."/>
        </authorList>
    </citation>
    <scope>NUCLEOTIDE SEQUENCE [LARGE SCALE GENOMIC DNA]</scope>
    <source>
        <strain evidence="2 3">LM2416</strain>
    </source>
</reference>
<dbReference type="Pfam" id="PF07561">
    <property type="entry name" value="DUF1540"/>
    <property type="match status" value="1"/>
</dbReference>